<dbReference type="GO" id="GO:0043953">
    <property type="term" value="P:protein transport by the Tat complex"/>
    <property type="evidence" value="ECO:0007669"/>
    <property type="project" value="UniProtKB-UniRule"/>
</dbReference>
<dbReference type="Proteomes" id="UP000034287">
    <property type="component" value="Unassembled WGS sequence"/>
</dbReference>
<feature type="transmembrane region" description="Helical" evidence="5">
    <location>
        <begin position="219"/>
        <end position="236"/>
    </location>
</feature>
<dbReference type="GO" id="GO:0033281">
    <property type="term" value="C:TAT protein transport complex"/>
    <property type="evidence" value="ECO:0007669"/>
    <property type="project" value="UniProtKB-UniRule"/>
</dbReference>
<evidence type="ECO:0000256" key="6">
    <source>
        <dbReference type="SAM" id="MobiDB-lite"/>
    </source>
</evidence>
<dbReference type="PRINTS" id="PR01840">
    <property type="entry name" value="TATCFAMILY"/>
</dbReference>
<dbReference type="PANTHER" id="PTHR30371">
    <property type="entry name" value="SEC-INDEPENDENT PROTEIN TRANSLOCASE PROTEIN TATC"/>
    <property type="match status" value="1"/>
</dbReference>
<evidence type="ECO:0000256" key="2">
    <source>
        <dbReference type="ARBA" id="ARBA00022692"/>
    </source>
</evidence>
<feature type="transmembrane region" description="Helical" evidence="5">
    <location>
        <begin position="138"/>
        <end position="164"/>
    </location>
</feature>
<feature type="transmembrane region" description="Helical" evidence="5">
    <location>
        <begin position="184"/>
        <end position="207"/>
    </location>
</feature>
<evidence type="ECO:0000256" key="5">
    <source>
        <dbReference type="HAMAP-Rule" id="MF_00902"/>
    </source>
</evidence>
<evidence type="ECO:0000256" key="4">
    <source>
        <dbReference type="ARBA" id="ARBA00023136"/>
    </source>
</evidence>
<keyword evidence="2 5" id="KW-0812">Transmembrane</keyword>
<evidence type="ECO:0000256" key="3">
    <source>
        <dbReference type="ARBA" id="ARBA00022989"/>
    </source>
</evidence>
<keyword evidence="5" id="KW-1003">Cell membrane</keyword>
<evidence type="ECO:0000313" key="8">
    <source>
        <dbReference type="Proteomes" id="UP000034287"/>
    </source>
</evidence>
<keyword evidence="8" id="KW-1185">Reference proteome</keyword>
<dbReference type="RefSeq" id="WP_046516952.1">
    <property type="nucleotide sequence ID" value="NZ_LAYZ01000024.1"/>
</dbReference>
<comment type="caution">
    <text evidence="7">The sequence shown here is derived from an EMBL/GenBank/DDBJ whole genome shotgun (WGS) entry which is preliminary data.</text>
</comment>
<sequence>MDPLEKRNSEFENEDPVSGRKGAGPEGGDGPGGGKEDPFEPLEDQLLAARSLLIKSAVAVALWFILIFFTVEWWFSFVSKGFEIVVMGPFEVIRFYVRTSAAISLGLSVPFILYFLWQYVQKVMGLRGVNVSVLRGMVPLMIGLFFIGLVFGYFVVHPVSYYFLIQMGEENFDVLVTADEYMSFLLMSSIPMGLVFQLPMVVLFLNHIELLDSALMVKARKYSYFALIVLTALIAPPDLFSHLIVLAPMIVLYEISIHIVKRKEKKEARSEGRE</sequence>
<keyword evidence="5" id="KW-0811">Translocation</keyword>
<feature type="compositionally biased region" description="Basic and acidic residues" evidence="6">
    <location>
        <begin position="1"/>
        <end position="10"/>
    </location>
</feature>
<keyword evidence="4 5" id="KW-0472">Membrane</keyword>
<comment type="function">
    <text evidence="5">Part of the twin-arginine translocation (Tat) system that transports large folded proteins containing a characteristic twin-arginine motif in their signal peptide across membranes.</text>
</comment>
<keyword evidence="5" id="KW-0813">Transport</keyword>
<dbReference type="EMBL" id="LAYZ01000024">
    <property type="protein sequence ID" value="KKK34009.1"/>
    <property type="molecule type" value="Genomic_DNA"/>
</dbReference>
<accession>A0A0M2SH08</accession>
<dbReference type="PATRIC" id="fig|1432562.3.peg.2077"/>
<protein>
    <recommendedName>
        <fullName evidence="5">Sec-independent protein translocase protein TatC</fullName>
    </recommendedName>
</protein>
<organism evidence="7 8">
    <name type="scientific">Salinicoccus sediminis</name>
    <dbReference type="NCBI Taxonomy" id="1432562"/>
    <lineage>
        <taxon>Bacteria</taxon>
        <taxon>Bacillati</taxon>
        <taxon>Bacillota</taxon>
        <taxon>Bacilli</taxon>
        <taxon>Bacillales</taxon>
        <taxon>Staphylococcaceae</taxon>
        <taxon>Salinicoccus</taxon>
    </lineage>
</organism>
<feature type="compositionally biased region" description="Gly residues" evidence="6">
    <location>
        <begin position="21"/>
        <end position="33"/>
    </location>
</feature>
<comment type="similarity">
    <text evidence="5">Belongs to the TatC family.</text>
</comment>
<dbReference type="InterPro" id="IPR019820">
    <property type="entry name" value="Sec-indep_translocase_CS"/>
</dbReference>
<feature type="transmembrane region" description="Helical" evidence="5">
    <location>
        <begin position="242"/>
        <end position="260"/>
    </location>
</feature>
<feature type="transmembrane region" description="Helical" evidence="5">
    <location>
        <begin position="95"/>
        <end position="117"/>
    </location>
</feature>
<dbReference type="HAMAP" id="MF_00902">
    <property type="entry name" value="TatC"/>
    <property type="match status" value="1"/>
</dbReference>
<name>A0A0M2SH08_9STAP</name>
<keyword evidence="5" id="KW-0653">Protein transport</keyword>
<proteinExistence type="inferred from homology"/>
<evidence type="ECO:0000256" key="1">
    <source>
        <dbReference type="ARBA" id="ARBA00004141"/>
    </source>
</evidence>
<dbReference type="GO" id="GO:0009977">
    <property type="term" value="F:proton motive force dependent protein transmembrane transporter activity"/>
    <property type="evidence" value="ECO:0007669"/>
    <property type="project" value="TreeGrafter"/>
</dbReference>
<comment type="subcellular location">
    <subcellularLocation>
        <location evidence="5">Cell membrane</location>
        <topology evidence="5">Multi-pass membrane protein</topology>
    </subcellularLocation>
    <subcellularLocation>
        <location evidence="1">Membrane</location>
        <topology evidence="1">Multi-pass membrane protein</topology>
    </subcellularLocation>
</comment>
<dbReference type="Pfam" id="PF00902">
    <property type="entry name" value="TatC"/>
    <property type="match status" value="1"/>
</dbReference>
<dbReference type="PROSITE" id="PS01218">
    <property type="entry name" value="TATC"/>
    <property type="match status" value="1"/>
</dbReference>
<reference evidence="7 8" key="1">
    <citation type="submission" date="2015-04" db="EMBL/GenBank/DDBJ databases">
        <title>Taxonomic description and genome sequence of Salinicoccus sediminis sp. nov., a novel hyper halotolerant bacterium isolated from marine sediment.</title>
        <authorList>
            <person name="Mathan Kumar R."/>
            <person name="Kaur G."/>
            <person name="Kumar N."/>
            <person name="Kumar A."/>
            <person name="Singh N.K."/>
            <person name="Kaur N."/>
            <person name="Mayilraj S."/>
        </authorList>
    </citation>
    <scope>NUCLEOTIDE SEQUENCE [LARGE SCALE GENOMIC DNA]</scope>
    <source>
        <strain evidence="7 8">SV-16</strain>
    </source>
</reference>
<feature type="transmembrane region" description="Helical" evidence="5">
    <location>
        <begin position="52"/>
        <end position="75"/>
    </location>
</feature>
<feature type="region of interest" description="Disordered" evidence="6">
    <location>
        <begin position="1"/>
        <end position="36"/>
    </location>
</feature>
<dbReference type="InterPro" id="IPR002033">
    <property type="entry name" value="TatC"/>
</dbReference>
<comment type="subunit">
    <text evidence="5">Forms a complex with TatA.</text>
</comment>
<dbReference type="OrthoDB" id="9777044at2"/>
<keyword evidence="3 5" id="KW-1133">Transmembrane helix</keyword>
<dbReference type="AlphaFoldDB" id="A0A0M2SH08"/>
<gene>
    <name evidence="5" type="primary">tatC</name>
    <name evidence="7" type="ORF">WN59_10450</name>
</gene>
<evidence type="ECO:0000313" key="7">
    <source>
        <dbReference type="EMBL" id="KKK34009.1"/>
    </source>
</evidence>
<dbReference type="STRING" id="1432562.WN59_10450"/>
<dbReference type="GO" id="GO:0065002">
    <property type="term" value="P:intracellular protein transmembrane transport"/>
    <property type="evidence" value="ECO:0007669"/>
    <property type="project" value="TreeGrafter"/>
</dbReference>
<dbReference type="PANTHER" id="PTHR30371:SF4">
    <property type="entry name" value="SEC-INDEPENDENT PROTEIN TRANSLOCASE PROTEIN TATCD"/>
    <property type="match status" value="1"/>
</dbReference>